<evidence type="ECO:0000313" key="1">
    <source>
        <dbReference type="EMBL" id="KAK5612793.1"/>
    </source>
</evidence>
<protein>
    <submittedName>
        <fullName evidence="1">Uncharacterized protein</fullName>
    </submittedName>
</protein>
<reference evidence="1 2" key="1">
    <citation type="submission" date="2021-06" db="EMBL/GenBank/DDBJ databases">
        <authorList>
            <person name="Palmer J.M."/>
        </authorList>
    </citation>
    <scope>NUCLEOTIDE SEQUENCE [LARGE SCALE GENOMIC DNA]</scope>
    <source>
        <strain evidence="1 2">MEX-2019</strain>
        <tissue evidence="1">Muscle</tissue>
    </source>
</reference>
<gene>
    <name evidence="1" type="ORF">CRENBAI_006855</name>
</gene>
<proteinExistence type="predicted"/>
<feature type="non-terminal residue" evidence="1">
    <location>
        <position position="1"/>
    </location>
</feature>
<dbReference type="EMBL" id="JAHHUM010001306">
    <property type="protein sequence ID" value="KAK5612793.1"/>
    <property type="molecule type" value="Genomic_DNA"/>
</dbReference>
<name>A0AAV9RUV8_9TELE</name>
<comment type="caution">
    <text evidence="1">The sequence shown here is derived from an EMBL/GenBank/DDBJ whole genome shotgun (WGS) entry which is preliminary data.</text>
</comment>
<dbReference type="AlphaFoldDB" id="A0AAV9RUV8"/>
<keyword evidence="2" id="KW-1185">Reference proteome</keyword>
<organism evidence="1 2">
    <name type="scientific">Crenichthys baileyi</name>
    <name type="common">White River springfish</name>
    <dbReference type="NCBI Taxonomy" id="28760"/>
    <lineage>
        <taxon>Eukaryota</taxon>
        <taxon>Metazoa</taxon>
        <taxon>Chordata</taxon>
        <taxon>Craniata</taxon>
        <taxon>Vertebrata</taxon>
        <taxon>Euteleostomi</taxon>
        <taxon>Actinopterygii</taxon>
        <taxon>Neopterygii</taxon>
        <taxon>Teleostei</taxon>
        <taxon>Neoteleostei</taxon>
        <taxon>Acanthomorphata</taxon>
        <taxon>Ovalentaria</taxon>
        <taxon>Atherinomorphae</taxon>
        <taxon>Cyprinodontiformes</taxon>
        <taxon>Goodeidae</taxon>
        <taxon>Crenichthys</taxon>
    </lineage>
</organism>
<dbReference type="Proteomes" id="UP001311232">
    <property type="component" value="Unassembled WGS sequence"/>
</dbReference>
<sequence length="65" mass="7226">QSDSSSTTSLNMESYPVLNKIKLKTQLALIYSTDEFRSCSGAVAMYQGFMGDNPQVTFWKIVALL</sequence>
<accession>A0AAV9RUV8</accession>
<evidence type="ECO:0000313" key="2">
    <source>
        <dbReference type="Proteomes" id="UP001311232"/>
    </source>
</evidence>